<proteinExistence type="predicted"/>
<feature type="region of interest" description="Disordered" evidence="2">
    <location>
        <begin position="37"/>
        <end position="66"/>
    </location>
</feature>
<dbReference type="OrthoDB" id="1872379at2759"/>
<dbReference type="Proteomes" id="UP001153712">
    <property type="component" value="Chromosome 3"/>
</dbReference>
<keyword evidence="4" id="KW-1185">Reference proteome</keyword>
<reference evidence="3" key="1">
    <citation type="submission" date="2022-01" db="EMBL/GenBank/DDBJ databases">
        <authorList>
            <person name="King R."/>
        </authorList>
    </citation>
    <scope>NUCLEOTIDE SEQUENCE</scope>
</reference>
<dbReference type="InterPro" id="IPR019734">
    <property type="entry name" value="TPR_rpt"/>
</dbReference>
<dbReference type="PANTHER" id="PTHR46014:SF1">
    <property type="entry name" value="TETRATRICOPEPTIDE REPEAT PROTEIN 1"/>
    <property type="match status" value="1"/>
</dbReference>
<dbReference type="Gene3D" id="1.25.40.10">
    <property type="entry name" value="Tetratricopeptide repeat domain"/>
    <property type="match status" value="1"/>
</dbReference>
<name>A0A9N9TLB3_PHYSR</name>
<dbReference type="PROSITE" id="PS50005">
    <property type="entry name" value="TPR"/>
    <property type="match status" value="1"/>
</dbReference>
<evidence type="ECO:0000256" key="2">
    <source>
        <dbReference type="SAM" id="MobiDB-lite"/>
    </source>
</evidence>
<dbReference type="InterPro" id="IPR011990">
    <property type="entry name" value="TPR-like_helical_dom_sf"/>
</dbReference>
<dbReference type="Pfam" id="PF13181">
    <property type="entry name" value="TPR_8"/>
    <property type="match status" value="2"/>
</dbReference>
<keyword evidence="1" id="KW-0802">TPR repeat</keyword>
<dbReference type="SMART" id="SM00028">
    <property type="entry name" value="TPR"/>
    <property type="match status" value="3"/>
</dbReference>
<organism evidence="3 4">
    <name type="scientific">Phyllotreta striolata</name>
    <name type="common">Striped flea beetle</name>
    <name type="synonym">Crioceris striolata</name>
    <dbReference type="NCBI Taxonomy" id="444603"/>
    <lineage>
        <taxon>Eukaryota</taxon>
        <taxon>Metazoa</taxon>
        <taxon>Ecdysozoa</taxon>
        <taxon>Arthropoda</taxon>
        <taxon>Hexapoda</taxon>
        <taxon>Insecta</taxon>
        <taxon>Pterygota</taxon>
        <taxon>Neoptera</taxon>
        <taxon>Endopterygota</taxon>
        <taxon>Coleoptera</taxon>
        <taxon>Polyphaga</taxon>
        <taxon>Cucujiformia</taxon>
        <taxon>Chrysomeloidea</taxon>
        <taxon>Chrysomelidae</taxon>
        <taxon>Galerucinae</taxon>
        <taxon>Alticini</taxon>
        <taxon>Phyllotreta</taxon>
    </lineage>
</organism>
<dbReference type="SUPFAM" id="SSF48452">
    <property type="entry name" value="TPR-like"/>
    <property type="match status" value="1"/>
</dbReference>
<sequence length="261" mass="29769">MESTNIGRTNEEIISELTEAVENDLSVNEQADAAKIAESVRNEGIPEDFEKDDDESSRGNQIDDDIDEEKLKDLEVTLSDEEKEVRYKKSLELKKSGNEQYKLGNHLESVNIYTEALLTCPLKYQNDRSIFYANRAASKISLGRNESAIEDCTKAIELNEKYIRAYLRRAKLYETTDKLDESLADYKKVLEFDPGNKDALQAPHRLQPLIDERNEKLKTEMLGKLKDLGNVFLRPFGLSTDSFQMTQNPDTGGYSINIKNQ</sequence>
<feature type="compositionally biased region" description="Acidic residues" evidence="2">
    <location>
        <begin position="45"/>
        <end position="55"/>
    </location>
</feature>
<dbReference type="EMBL" id="OU900096">
    <property type="protein sequence ID" value="CAG9860357.1"/>
    <property type="molecule type" value="Genomic_DNA"/>
</dbReference>
<evidence type="ECO:0000313" key="4">
    <source>
        <dbReference type="Proteomes" id="UP001153712"/>
    </source>
</evidence>
<gene>
    <name evidence="3" type="ORF">PHYEVI_LOCUS6712</name>
</gene>
<evidence type="ECO:0000256" key="1">
    <source>
        <dbReference type="PROSITE-ProRule" id="PRU00339"/>
    </source>
</evidence>
<dbReference type="AlphaFoldDB" id="A0A9N9TLB3"/>
<evidence type="ECO:0000313" key="3">
    <source>
        <dbReference type="EMBL" id="CAG9860357.1"/>
    </source>
</evidence>
<dbReference type="InterPro" id="IPR052769">
    <property type="entry name" value="TPR_domain_protein"/>
</dbReference>
<protein>
    <recommendedName>
        <fullName evidence="5">Tetratricopeptide repeat protein 1</fullName>
    </recommendedName>
</protein>
<evidence type="ECO:0008006" key="5">
    <source>
        <dbReference type="Google" id="ProtNLM"/>
    </source>
</evidence>
<feature type="repeat" description="TPR" evidence="1">
    <location>
        <begin position="163"/>
        <end position="196"/>
    </location>
</feature>
<dbReference type="PANTHER" id="PTHR46014">
    <property type="entry name" value="TETRATRICOPEPTIDE REPEAT PROTEIN 1"/>
    <property type="match status" value="1"/>
</dbReference>
<accession>A0A9N9TLB3</accession>